<evidence type="ECO:0000313" key="5">
    <source>
        <dbReference type="EMBL" id="MBC9783143.1"/>
    </source>
</evidence>
<gene>
    <name evidence="5" type="ORF">H1S01_01305</name>
</gene>
<evidence type="ECO:0000256" key="2">
    <source>
        <dbReference type="ARBA" id="ARBA00024438"/>
    </source>
</evidence>
<dbReference type="RefSeq" id="WP_188038315.1">
    <property type="nucleotide sequence ID" value="NZ_JACVHF010000001.1"/>
</dbReference>
<protein>
    <recommendedName>
        <fullName evidence="2">Anti-sigma-W factor RsiW</fullName>
    </recommendedName>
</protein>
<feature type="transmembrane region" description="Helical" evidence="3">
    <location>
        <begin position="194"/>
        <end position="211"/>
    </location>
</feature>
<sequence>MSRCEKIRWMLSAYADGQLSCPDRDFVQSHLQDCPECEKVLAELKEFDLFLQEAMVLEEPPEGLFDSIWASLESESIISGTEQPAQQVSAVKEEPDLSWIDLLQRQGVIAAGWAGLVVIAAFLIGFFWPQTALNWFEHHPAINHFVQNPEGFVVTYFVESKLRLTEAIVRHGSSVRNTVQRLSDFYLFTIPKQTWLWTGMAAWSLIATWLWRRQITD</sequence>
<comment type="caution">
    <text evidence="5">The sequence shown here is derived from an EMBL/GenBank/DDBJ whole genome shotgun (WGS) entry which is preliminary data.</text>
</comment>
<dbReference type="Gene3D" id="1.10.10.1320">
    <property type="entry name" value="Anti-sigma factor, zinc-finger domain"/>
    <property type="match status" value="1"/>
</dbReference>
<reference evidence="5 6" key="1">
    <citation type="submission" date="2020-07" db="EMBL/GenBank/DDBJ databases">
        <title>Draft whole-genome sequence of Heliobacterium chlorum DSM 3682, type strain.</title>
        <authorList>
            <person name="Kyndt J.A."/>
            <person name="Meyer T.E."/>
            <person name="Imhoff J.F."/>
        </authorList>
    </citation>
    <scope>NUCLEOTIDE SEQUENCE [LARGE SCALE GENOMIC DNA]</scope>
    <source>
        <strain evidence="5 6">DSM 3682</strain>
    </source>
</reference>
<accession>A0ABR7SZI1</accession>
<keyword evidence="3" id="KW-1133">Transmembrane helix</keyword>
<evidence type="ECO:0000256" key="3">
    <source>
        <dbReference type="SAM" id="Phobius"/>
    </source>
</evidence>
<keyword evidence="3" id="KW-0812">Transmembrane</keyword>
<evidence type="ECO:0000259" key="4">
    <source>
        <dbReference type="Pfam" id="PF13490"/>
    </source>
</evidence>
<feature type="domain" description="Putative zinc-finger" evidence="4">
    <location>
        <begin position="4"/>
        <end position="37"/>
    </location>
</feature>
<dbReference type="Proteomes" id="UP000617402">
    <property type="component" value="Unassembled WGS sequence"/>
</dbReference>
<dbReference type="InterPro" id="IPR027383">
    <property type="entry name" value="Znf_put"/>
</dbReference>
<proteinExistence type="inferred from homology"/>
<dbReference type="EMBL" id="JACVHF010000001">
    <property type="protein sequence ID" value="MBC9783143.1"/>
    <property type="molecule type" value="Genomic_DNA"/>
</dbReference>
<keyword evidence="3" id="KW-0472">Membrane</keyword>
<evidence type="ECO:0000313" key="6">
    <source>
        <dbReference type="Proteomes" id="UP000617402"/>
    </source>
</evidence>
<dbReference type="InterPro" id="IPR041916">
    <property type="entry name" value="Anti_sigma_zinc_sf"/>
</dbReference>
<organism evidence="5 6">
    <name type="scientific">Heliobacterium chlorum</name>
    <dbReference type="NCBI Taxonomy" id="2698"/>
    <lineage>
        <taxon>Bacteria</taxon>
        <taxon>Bacillati</taxon>
        <taxon>Bacillota</taxon>
        <taxon>Clostridia</taxon>
        <taxon>Eubacteriales</taxon>
        <taxon>Heliobacteriaceae</taxon>
        <taxon>Heliobacterium</taxon>
    </lineage>
</organism>
<feature type="transmembrane region" description="Helical" evidence="3">
    <location>
        <begin position="108"/>
        <end position="128"/>
    </location>
</feature>
<name>A0ABR7SZI1_HELCL</name>
<comment type="similarity">
    <text evidence="1">Belongs to the zinc-associated anti-sigma factor (ZAS) superfamily. Anti-sigma-W factor family.</text>
</comment>
<dbReference type="Pfam" id="PF13490">
    <property type="entry name" value="zf-HC2"/>
    <property type="match status" value="1"/>
</dbReference>
<evidence type="ECO:0000256" key="1">
    <source>
        <dbReference type="ARBA" id="ARBA00024353"/>
    </source>
</evidence>
<keyword evidence="6" id="KW-1185">Reference proteome</keyword>